<feature type="region of interest" description="Disordered" evidence="1">
    <location>
        <begin position="479"/>
        <end position="598"/>
    </location>
</feature>
<feature type="compositionally biased region" description="Low complexity" evidence="1">
    <location>
        <begin position="172"/>
        <end position="186"/>
    </location>
</feature>
<feature type="region of interest" description="Disordered" evidence="1">
    <location>
        <begin position="227"/>
        <end position="313"/>
    </location>
</feature>
<dbReference type="Proteomes" id="UP001165080">
    <property type="component" value="Unassembled WGS sequence"/>
</dbReference>
<feature type="compositionally biased region" description="Acidic residues" evidence="1">
    <location>
        <begin position="1088"/>
        <end position="1101"/>
    </location>
</feature>
<feature type="compositionally biased region" description="Basic residues" evidence="1">
    <location>
        <begin position="629"/>
        <end position="639"/>
    </location>
</feature>
<feature type="region of interest" description="Disordered" evidence="1">
    <location>
        <begin position="1379"/>
        <end position="1457"/>
    </location>
</feature>
<dbReference type="EMBL" id="BRXU01000013">
    <property type="protein sequence ID" value="GLC55455.1"/>
    <property type="molecule type" value="Genomic_DNA"/>
</dbReference>
<feature type="compositionally biased region" description="Basic and acidic residues" evidence="1">
    <location>
        <begin position="247"/>
        <end position="259"/>
    </location>
</feature>
<feature type="region of interest" description="Disordered" evidence="1">
    <location>
        <begin position="629"/>
        <end position="685"/>
    </location>
</feature>
<feature type="compositionally biased region" description="Pro residues" evidence="1">
    <location>
        <begin position="726"/>
        <end position="736"/>
    </location>
</feature>
<proteinExistence type="predicted"/>
<dbReference type="CDD" id="cd00590">
    <property type="entry name" value="RRM_SF"/>
    <property type="match status" value="1"/>
</dbReference>
<feature type="region of interest" description="Disordered" evidence="1">
    <location>
        <begin position="453"/>
        <end position="472"/>
    </location>
</feature>
<reference evidence="2 3" key="1">
    <citation type="journal article" date="2023" name="Commun. Biol.">
        <title>Reorganization of the ancestral sex-determining regions during the evolution of trioecy in Pleodorina starrii.</title>
        <authorList>
            <person name="Takahashi K."/>
            <person name="Suzuki S."/>
            <person name="Kawai-Toyooka H."/>
            <person name="Yamamoto K."/>
            <person name="Hamaji T."/>
            <person name="Ootsuki R."/>
            <person name="Yamaguchi H."/>
            <person name="Kawachi M."/>
            <person name="Higashiyama T."/>
            <person name="Nozaki H."/>
        </authorList>
    </citation>
    <scope>NUCLEOTIDE SEQUENCE [LARGE SCALE GENOMIC DNA]</scope>
    <source>
        <strain evidence="2 3">NIES-4479</strain>
    </source>
</reference>
<sequence length="1504" mass="152453">MGGGDAGGVLVSPAPVVGFQATAVAVSGRLLEPELIALSSHGGHHLFINRIPPRLPKEDVEKIILSQLRLHPFVLQVSKCSVIPQNSLKNKGYGFITLNGSPSTSDLDAIADSLNNKLQVGCRTLGVRVCTDCHSACYVDEYSCVSSSTSTPPNEPADGDGDFSISHVQPPATDAHPAATCRAAAAAAGGDAPASAADQAPARSNSAPPQQLELLQTAVAVLAKQTSLPAGPAPGPFPGPRRRKPGKQHEQRPNSEHGRYPQYQHHHHIPQQQQQGGHGLQERLGCRSAAKPQGGQGAATSHAAAGRQRRHTGDALSGAAAALVDLSPGTGVAVVQPQECVIAERAQSPAVPSDLAHLPPSPLAPAPSQAPETRQQQQQPEAQQDGECGANTGSPRSVTSYSSVSGSGHGSASNSAPGSVCSGSGSGSGSGRVSGLSAGGWCSREGSAEPRMLMGSTQSAATQTGSSSVATAVSAHAGAPLPNSACRQPPSVQQPQPQRLPRTIPHSRGAGATSPHPPPSASQPPVPALDGPVNQLQTSWQPSGSVARGSRSTAHGSRAALAAAGPHGRAGRGQATAALRVPPPPPASQQPSGWNAAHASAGFGRSAHLAHLHSASAPPSSSWYIHQFHRHQHDQHRRGQQQQQQRQYPPAQGGAFATVCNGGGSGGARDGGPGSAAASGGPAVSGGGASCGGGAGGPAALGGGVVRPRLLQHSPQAAGPDIAPGFHPPGPPPPRPAWADGASGSALDGRGSGAERRGSYPGGPSQSGLPAHLQLPVAHCSQQLQQQLLPPQQSQPQLQQQQPWIAAYPLSHPPNLSAQVLQQVAPAAFQQKQAPQQQQQQQWVGLRFAPQLGQQQQLLQAATPQQQHSASSVAQPVHHRQQQLLQQGRRDGAPEIQQLAQQQQLQQQRREPQQWPQQQPPPLLQRQSQPMPHLQQQPMPPPPQQQQHALFEKNGGGSVAGPRAHPFPPQPLSSGCLPSTSPTPTSTVLSLQLLMGTAGGTSSDVFRAGSSVPLASSLLPGLLGWRAGSLDPEYELLRGQGPEVADSHFLAAAHLGMPFAAAAASGVSARGSAELFLGRGSSDGVQDPGEESADLDSADLDPLDLEPMILQLLENDDDDDASRPGAPATVLQREGADLRNQPHSYGQLQTRGEFQRPQQHFQQQQQMQEQRQQALQRTTGVCQTSLAAAAPPPLLAPPVVLAGCAVAGPKANNHQQRQHQHRQQPQQQQPRKQAGFETGSSRSGAAAAWAMPRSRSDGSNSSRSSAVGAVEATAVAPSAPVPAPPPAAAAVGLVGPTAVLHTAGAGTGGGLAPAPWEGGCPPQHATGPPGERPPSAATVAAAAPVVASGPRWAMGRGPCGPVPGLEPGSVGSLAGADVGAFEGAGTGPGWHRRGGGSRAPASGGGGGGSGGNGAGFRGNRYPGGGRGAGSAGGYGGGRVPGPRGGATGGGSAGTGAAAGAGMAAGYRSNSGRGGGAAGGFEPHGFVSGSLPNANLLAVMQRLNE</sequence>
<protein>
    <recommendedName>
        <fullName evidence="4">RRM domain-containing protein</fullName>
    </recommendedName>
</protein>
<comment type="caution">
    <text evidence="2">The sequence shown here is derived from an EMBL/GenBank/DDBJ whole genome shotgun (WGS) entry which is preliminary data.</text>
</comment>
<feature type="region of interest" description="Disordered" evidence="1">
    <location>
        <begin position="857"/>
        <end position="986"/>
    </location>
</feature>
<evidence type="ECO:0000313" key="3">
    <source>
        <dbReference type="Proteomes" id="UP001165080"/>
    </source>
</evidence>
<feature type="compositionally biased region" description="Polar residues" evidence="1">
    <location>
        <begin position="534"/>
        <end position="544"/>
    </location>
</feature>
<feature type="region of interest" description="Disordered" evidence="1">
    <location>
        <begin position="1115"/>
        <end position="1172"/>
    </location>
</feature>
<evidence type="ECO:0000313" key="2">
    <source>
        <dbReference type="EMBL" id="GLC55455.1"/>
    </source>
</evidence>
<feature type="compositionally biased region" description="Low complexity" evidence="1">
    <location>
        <begin position="897"/>
        <end position="917"/>
    </location>
</feature>
<feature type="region of interest" description="Disordered" evidence="1">
    <location>
        <begin position="1305"/>
        <end position="1342"/>
    </location>
</feature>
<feature type="compositionally biased region" description="Low complexity" evidence="1">
    <location>
        <begin position="1155"/>
        <end position="1172"/>
    </location>
</feature>
<feature type="compositionally biased region" description="Low complexity" evidence="1">
    <location>
        <begin position="1240"/>
        <end position="1265"/>
    </location>
</feature>
<feature type="compositionally biased region" description="Low complexity" evidence="1">
    <location>
        <begin position="857"/>
        <end position="867"/>
    </location>
</feature>
<feature type="compositionally biased region" description="Polar residues" evidence="1">
    <location>
        <begin position="1141"/>
        <end position="1152"/>
    </location>
</feature>
<gene>
    <name evidence="2" type="primary">PLEST007133</name>
    <name evidence="2" type="ORF">PLESTB_000989000</name>
</gene>
<evidence type="ECO:0008006" key="4">
    <source>
        <dbReference type="Google" id="ProtNLM"/>
    </source>
</evidence>
<feature type="region of interest" description="Disordered" evidence="1">
    <location>
        <begin position="1210"/>
        <end position="1265"/>
    </location>
</feature>
<feature type="compositionally biased region" description="Low complexity" evidence="1">
    <location>
        <begin position="1333"/>
        <end position="1342"/>
    </location>
</feature>
<feature type="region of interest" description="Disordered" evidence="1">
    <location>
        <begin position="148"/>
        <end position="186"/>
    </location>
</feature>
<feature type="compositionally biased region" description="Low complexity" evidence="1">
    <location>
        <begin position="456"/>
        <end position="472"/>
    </location>
</feature>
<feature type="compositionally biased region" description="Low complexity" evidence="1">
    <location>
        <begin position="366"/>
        <end position="383"/>
    </location>
</feature>
<feature type="compositionally biased region" description="Low complexity" evidence="1">
    <location>
        <begin position="554"/>
        <end position="575"/>
    </location>
</feature>
<feature type="compositionally biased region" description="Low complexity" evidence="1">
    <location>
        <begin position="392"/>
        <end position="423"/>
    </location>
</feature>
<feature type="region of interest" description="Disordered" evidence="1">
    <location>
        <begin position="346"/>
        <end position="442"/>
    </location>
</feature>
<feature type="compositionally biased region" description="Low complexity" evidence="1">
    <location>
        <begin position="924"/>
        <end position="937"/>
    </location>
</feature>
<name>A0A9W6F4F6_9CHLO</name>
<feature type="compositionally biased region" description="Gly residues" evidence="1">
    <location>
        <begin position="661"/>
        <end position="674"/>
    </location>
</feature>
<feature type="compositionally biased region" description="Gly residues" evidence="1">
    <location>
        <begin position="1402"/>
        <end position="1457"/>
    </location>
</feature>
<feature type="compositionally biased region" description="Pro residues" evidence="1">
    <location>
        <begin position="515"/>
        <end position="527"/>
    </location>
</feature>
<dbReference type="OrthoDB" id="552522at2759"/>
<feature type="compositionally biased region" description="Low complexity" evidence="1">
    <location>
        <begin position="972"/>
        <end position="986"/>
    </location>
</feature>
<feature type="compositionally biased region" description="Low complexity" evidence="1">
    <location>
        <begin position="487"/>
        <end position="502"/>
    </location>
</feature>
<accession>A0A9W6F4F6</accession>
<keyword evidence="3" id="KW-1185">Reference proteome</keyword>
<feature type="region of interest" description="Disordered" evidence="1">
    <location>
        <begin position="715"/>
        <end position="771"/>
    </location>
</feature>
<feature type="region of interest" description="Disordered" evidence="1">
    <location>
        <begin position="1079"/>
        <end position="1101"/>
    </location>
</feature>
<organism evidence="2 3">
    <name type="scientific">Pleodorina starrii</name>
    <dbReference type="NCBI Taxonomy" id="330485"/>
    <lineage>
        <taxon>Eukaryota</taxon>
        <taxon>Viridiplantae</taxon>
        <taxon>Chlorophyta</taxon>
        <taxon>core chlorophytes</taxon>
        <taxon>Chlorophyceae</taxon>
        <taxon>CS clade</taxon>
        <taxon>Chlamydomonadales</taxon>
        <taxon>Volvocaceae</taxon>
        <taxon>Pleodorina</taxon>
    </lineage>
</organism>
<evidence type="ECO:0000256" key="1">
    <source>
        <dbReference type="SAM" id="MobiDB-lite"/>
    </source>
</evidence>